<name>A0A4Q9DZI6_9BACL</name>
<dbReference type="RefSeq" id="WP_131011975.1">
    <property type="nucleotide sequence ID" value="NZ_SIRE01000003.1"/>
</dbReference>
<comment type="similarity">
    <text evidence="3">Belongs to the CotF family.</text>
</comment>
<dbReference type="Gene3D" id="1.20.1260.10">
    <property type="match status" value="1"/>
</dbReference>
<dbReference type="InterPro" id="IPR012851">
    <property type="entry name" value="Spore_coat_CotF-like"/>
</dbReference>
<evidence type="ECO:0000256" key="4">
    <source>
        <dbReference type="SAM" id="MobiDB-lite"/>
    </source>
</evidence>
<reference evidence="5 6" key="1">
    <citation type="submission" date="2019-02" db="EMBL/GenBank/DDBJ databases">
        <title>Paenibacillus sp. nov., isolated from surface-sterilized tissue of Thalictrum simplex L.</title>
        <authorList>
            <person name="Tuo L."/>
        </authorList>
    </citation>
    <scope>NUCLEOTIDE SEQUENCE [LARGE SCALE GENOMIC DNA]</scope>
    <source>
        <strain evidence="5 6">N2SHLJ1</strain>
    </source>
</reference>
<accession>A0A4Q9DZI6</accession>
<keyword evidence="5" id="KW-0946">Virion</keyword>
<evidence type="ECO:0000256" key="3">
    <source>
        <dbReference type="ARBA" id="ARBA00024344"/>
    </source>
</evidence>
<evidence type="ECO:0000313" key="5">
    <source>
        <dbReference type="EMBL" id="TBL81263.1"/>
    </source>
</evidence>
<dbReference type="GO" id="GO:0030435">
    <property type="term" value="P:sporulation resulting in formation of a cellular spore"/>
    <property type="evidence" value="ECO:0007669"/>
    <property type="project" value="UniProtKB-KW"/>
</dbReference>
<sequence length="225" mass="25332">MPFGAHETMEVHEILSEKLNMMNHFSLYAQFAQAAELREMIERQMQSVTGSYDQLVAYTHDYSAANQPMPAYPDIRAGVQPQQIQYGLRNPAPVSPELQGRMNDSQILCAMLSFHKSSAKLHMQGALECADPNVRHMLIQGAITCADQSYEVFLLMNRLGQYQVPTMNDHTAKTYLHTYQPMQSMQPMQHMQQSGQPSGMAFNGGPQGRMNPFDGPRPFGGMMQQ</sequence>
<dbReference type="OrthoDB" id="2374504at2"/>
<dbReference type="EMBL" id="SIRE01000003">
    <property type="protein sequence ID" value="TBL81263.1"/>
    <property type="molecule type" value="Genomic_DNA"/>
</dbReference>
<feature type="region of interest" description="Disordered" evidence="4">
    <location>
        <begin position="190"/>
        <end position="225"/>
    </location>
</feature>
<keyword evidence="1" id="KW-0749">Sporulation</keyword>
<dbReference type="PANTHER" id="PTHR39183">
    <property type="entry name" value="SPORE COAT PROTEIN F-LIKE PROTEIN YHCQ"/>
    <property type="match status" value="1"/>
</dbReference>
<evidence type="ECO:0000256" key="1">
    <source>
        <dbReference type="ARBA" id="ARBA00022969"/>
    </source>
</evidence>
<protein>
    <submittedName>
        <fullName evidence="5">Spore coat protein</fullName>
    </submittedName>
</protein>
<dbReference type="AlphaFoldDB" id="A0A4Q9DZI6"/>
<evidence type="ECO:0000313" key="6">
    <source>
        <dbReference type="Proteomes" id="UP000293142"/>
    </source>
</evidence>
<dbReference type="Proteomes" id="UP000293142">
    <property type="component" value="Unassembled WGS sequence"/>
</dbReference>
<dbReference type="InterPro" id="IPR012347">
    <property type="entry name" value="Ferritin-like"/>
</dbReference>
<feature type="compositionally biased region" description="Low complexity" evidence="4">
    <location>
        <begin position="190"/>
        <end position="200"/>
    </location>
</feature>
<organism evidence="5 6">
    <name type="scientific">Paenibacillus thalictri</name>
    <dbReference type="NCBI Taxonomy" id="2527873"/>
    <lineage>
        <taxon>Bacteria</taxon>
        <taxon>Bacillati</taxon>
        <taxon>Bacillota</taxon>
        <taxon>Bacilli</taxon>
        <taxon>Bacillales</taxon>
        <taxon>Paenibacillaceae</taxon>
        <taxon>Paenibacillus</taxon>
    </lineage>
</organism>
<dbReference type="PANTHER" id="PTHR39183:SF1">
    <property type="entry name" value="SPORE COAT PROTEIN F-LIKE PROTEIN YHCQ"/>
    <property type="match status" value="1"/>
</dbReference>
<proteinExistence type="inferred from homology"/>
<gene>
    <name evidence="5" type="ORF">EYB31_04015</name>
</gene>
<evidence type="ECO:0000256" key="2">
    <source>
        <dbReference type="ARBA" id="ARBA00024325"/>
    </source>
</evidence>
<dbReference type="Pfam" id="PF07875">
    <property type="entry name" value="Coat_F"/>
    <property type="match status" value="1"/>
</dbReference>
<comment type="subcellular location">
    <subcellularLocation>
        <location evidence="2">Spore coat</location>
    </subcellularLocation>
</comment>
<keyword evidence="5" id="KW-0167">Capsid protein</keyword>
<comment type="caution">
    <text evidence="5">The sequence shown here is derived from an EMBL/GenBank/DDBJ whole genome shotgun (WGS) entry which is preliminary data.</text>
</comment>
<keyword evidence="6" id="KW-1185">Reference proteome</keyword>